<feature type="non-terminal residue" evidence="2">
    <location>
        <position position="1"/>
    </location>
</feature>
<gene>
    <name evidence="2" type="primary">GIP_95</name>
    <name evidence="2" type="ORF">CM83_104559</name>
</gene>
<dbReference type="Pfam" id="PF13976">
    <property type="entry name" value="gag_pre-integrs"/>
    <property type="match status" value="1"/>
</dbReference>
<organism evidence="2">
    <name type="scientific">Lygus hesperus</name>
    <name type="common">Western plant bug</name>
    <dbReference type="NCBI Taxonomy" id="30085"/>
    <lineage>
        <taxon>Eukaryota</taxon>
        <taxon>Metazoa</taxon>
        <taxon>Ecdysozoa</taxon>
        <taxon>Arthropoda</taxon>
        <taxon>Hexapoda</taxon>
        <taxon>Insecta</taxon>
        <taxon>Pterygota</taxon>
        <taxon>Neoptera</taxon>
        <taxon>Paraneoptera</taxon>
        <taxon>Hemiptera</taxon>
        <taxon>Heteroptera</taxon>
        <taxon>Panheteroptera</taxon>
        <taxon>Cimicomorpha</taxon>
        <taxon>Miridae</taxon>
        <taxon>Mirini</taxon>
        <taxon>Lygus</taxon>
    </lineage>
</organism>
<reference evidence="2" key="1">
    <citation type="journal article" date="2014" name="PLoS ONE">
        <title>Transcriptome-Based Identification of ABC Transporters in the Western Tarnished Plant Bug Lygus hesperus.</title>
        <authorList>
            <person name="Hull J.J."/>
            <person name="Chaney K."/>
            <person name="Geib S.M."/>
            <person name="Fabrick J.A."/>
            <person name="Brent C.S."/>
            <person name="Walsh D."/>
            <person name="Lavine L.C."/>
        </authorList>
    </citation>
    <scope>NUCLEOTIDE SEQUENCE</scope>
</reference>
<feature type="non-terminal residue" evidence="2">
    <location>
        <position position="137"/>
    </location>
</feature>
<dbReference type="EMBL" id="GBHO01012568">
    <property type="protein sequence ID" value="JAG31036.1"/>
    <property type="molecule type" value="Transcribed_RNA"/>
</dbReference>
<accession>A0A0A9YHE1</accession>
<dbReference type="AlphaFoldDB" id="A0A0A9YHE1"/>
<proteinExistence type="predicted"/>
<reference evidence="2" key="2">
    <citation type="submission" date="2014-07" db="EMBL/GenBank/DDBJ databases">
        <authorList>
            <person name="Hull J."/>
        </authorList>
    </citation>
    <scope>NUCLEOTIDE SEQUENCE</scope>
</reference>
<name>A0A0A9YHE1_LYGHE</name>
<protein>
    <submittedName>
        <fullName evidence="2">Copia protein</fullName>
    </submittedName>
</protein>
<evidence type="ECO:0000259" key="1">
    <source>
        <dbReference type="Pfam" id="PF13976"/>
    </source>
</evidence>
<dbReference type="InterPro" id="IPR025724">
    <property type="entry name" value="GAG-pre-integrase_dom"/>
</dbReference>
<feature type="domain" description="GAG-pre-integrase" evidence="1">
    <location>
        <begin position="89"/>
        <end position="135"/>
    </location>
</feature>
<sequence>KGRVELKLKVGEKVHEVSVLDTLYIPDAAANLLSISKIVKQGNTVIFSEDVANIFDKNGIQFATASLENGIYRLNCVESFSPQSGFLAVSGHDLWHRRLGHLNQKGIDILKSNSVGIASNTKMSELCEICMRGKQTR</sequence>
<evidence type="ECO:0000313" key="2">
    <source>
        <dbReference type="EMBL" id="JAG31036.1"/>
    </source>
</evidence>